<reference evidence="1" key="1">
    <citation type="journal article" date="2015" name="Nature">
        <title>Complex archaea that bridge the gap between prokaryotes and eukaryotes.</title>
        <authorList>
            <person name="Spang A."/>
            <person name="Saw J.H."/>
            <person name="Jorgensen S.L."/>
            <person name="Zaremba-Niedzwiedzka K."/>
            <person name="Martijn J."/>
            <person name="Lind A.E."/>
            <person name="van Eijk R."/>
            <person name="Schleper C."/>
            <person name="Guy L."/>
            <person name="Ettema T.J."/>
        </authorList>
    </citation>
    <scope>NUCLEOTIDE SEQUENCE</scope>
</reference>
<evidence type="ECO:0000313" key="1">
    <source>
        <dbReference type="EMBL" id="KKN93602.1"/>
    </source>
</evidence>
<accession>A0A0F9V1K7</accession>
<protein>
    <submittedName>
        <fullName evidence="1">Uncharacterized protein</fullName>
    </submittedName>
</protein>
<organism evidence="1">
    <name type="scientific">marine sediment metagenome</name>
    <dbReference type="NCBI Taxonomy" id="412755"/>
    <lineage>
        <taxon>unclassified sequences</taxon>
        <taxon>metagenomes</taxon>
        <taxon>ecological metagenomes</taxon>
    </lineage>
</organism>
<name>A0A0F9V1K7_9ZZZZ</name>
<sequence length="101" mass="11881">MVGIPLADFPFIHVTLHEPECECYSPAKRVVIYPAKYDKKDVIHIRDLHQSFFNRLLHGTKWRPIDNATRNKLTSVVLSIYEKETWVALEFIEYSCDTNEK</sequence>
<proteinExistence type="predicted"/>
<dbReference type="EMBL" id="LAZR01000084">
    <property type="protein sequence ID" value="KKN93602.1"/>
    <property type="molecule type" value="Genomic_DNA"/>
</dbReference>
<comment type="caution">
    <text evidence="1">The sequence shown here is derived from an EMBL/GenBank/DDBJ whole genome shotgun (WGS) entry which is preliminary data.</text>
</comment>
<dbReference type="AlphaFoldDB" id="A0A0F9V1K7"/>
<gene>
    <name evidence="1" type="ORF">LCGC14_0194340</name>
</gene>